<name>A0A2B7YCH0_POLH7</name>
<proteinExistence type="predicted"/>
<evidence type="ECO:0000313" key="2">
    <source>
        <dbReference type="EMBL" id="PGH18965.1"/>
    </source>
</evidence>
<gene>
    <name evidence="2" type="ORF">AJ80_04292</name>
</gene>
<sequence>MDGFVLQRWYKAYLKAMEEQTLTLPPHHMLEHKYSGTNNLRQHMLQHEGVSLPDQNVGGRSSLKELNEAIAFYRKVIEDAPTDEDDDDVESLPPPSPCRRRDPSPLPKPKLPYQKNGKAVNITKMKQALAGMGKTIPCSACGDAKSCCKDAAVCLLFDEFDCGEDDVV</sequence>
<protein>
    <submittedName>
        <fullName evidence="2">Uncharacterized protein</fullName>
    </submittedName>
</protein>
<evidence type="ECO:0000256" key="1">
    <source>
        <dbReference type="SAM" id="MobiDB-lite"/>
    </source>
</evidence>
<dbReference type="OrthoDB" id="4509242at2759"/>
<dbReference type="AlphaFoldDB" id="A0A2B7YCH0"/>
<feature type="region of interest" description="Disordered" evidence="1">
    <location>
        <begin position="78"/>
        <end position="114"/>
    </location>
</feature>
<reference evidence="2 3" key="1">
    <citation type="submission" date="2017-10" db="EMBL/GenBank/DDBJ databases">
        <title>Comparative genomics in systemic dimorphic fungi from Ajellomycetaceae.</title>
        <authorList>
            <person name="Munoz J.F."/>
            <person name="Mcewen J.G."/>
            <person name="Clay O.K."/>
            <person name="Cuomo C.A."/>
        </authorList>
    </citation>
    <scope>NUCLEOTIDE SEQUENCE [LARGE SCALE GENOMIC DNA]</scope>
    <source>
        <strain evidence="2 3">UAMH7299</strain>
    </source>
</reference>
<dbReference type="EMBL" id="PDNA01000053">
    <property type="protein sequence ID" value="PGH18965.1"/>
    <property type="molecule type" value="Genomic_DNA"/>
</dbReference>
<comment type="caution">
    <text evidence="2">The sequence shown here is derived from an EMBL/GenBank/DDBJ whole genome shotgun (WGS) entry which is preliminary data.</text>
</comment>
<keyword evidence="3" id="KW-1185">Reference proteome</keyword>
<evidence type="ECO:0000313" key="3">
    <source>
        <dbReference type="Proteomes" id="UP000224634"/>
    </source>
</evidence>
<accession>A0A2B7YCH0</accession>
<feature type="compositionally biased region" description="Acidic residues" evidence="1">
    <location>
        <begin position="80"/>
        <end position="90"/>
    </location>
</feature>
<organism evidence="2 3">
    <name type="scientific">Polytolypa hystricis (strain UAMH7299)</name>
    <dbReference type="NCBI Taxonomy" id="1447883"/>
    <lineage>
        <taxon>Eukaryota</taxon>
        <taxon>Fungi</taxon>
        <taxon>Dikarya</taxon>
        <taxon>Ascomycota</taxon>
        <taxon>Pezizomycotina</taxon>
        <taxon>Eurotiomycetes</taxon>
        <taxon>Eurotiomycetidae</taxon>
        <taxon>Onygenales</taxon>
        <taxon>Onygenales incertae sedis</taxon>
        <taxon>Polytolypa</taxon>
    </lineage>
</organism>
<dbReference type="Proteomes" id="UP000224634">
    <property type="component" value="Unassembled WGS sequence"/>
</dbReference>